<dbReference type="SUPFAM" id="SSF56634">
    <property type="entry name" value="Heme-dependent catalase-like"/>
    <property type="match status" value="1"/>
</dbReference>
<dbReference type="Gene3D" id="2.40.180.10">
    <property type="entry name" value="Catalase core domain"/>
    <property type="match status" value="1"/>
</dbReference>
<keyword evidence="3" id="KW-1185">Reference proteome</keyword>
<dbReference type="EMBL" id="JAEQNA010000012">
    <property type="protein sequence ID" value="MBL0423226.1"/>
    <property type="molecule type" value="Genomic_DNA"/>
</dbReference>
<evidence type="ECO:0000313" key="2">
    <source>
        <dbReference type="EMBL" id="MBL0423226.1"/>
    </source>
</evidence>
<dbReference type="GO" id="GO:0020037">
    <property type="term" value="F:heme binding"/>
    <property type="evidence" value="ECO:0007669"/>
    <property type="project" value="InterPro"/>
</dbReference>
<gene>
    <name evidence="2" type="ORF">JI739_23015</name>
</gene>
<dbReference type="Proteomes" id="UP000613011">
    <property type="component" value="Unassembled WGS sequence"/>
</dbReference>
<evidence type="ECO:0000256" key="1">
    <source>
        <dbReference type="ARBA" id="ARBA00002974"/>
    </source>
</evidence>
<comment type="caution">
    <text evidence="2">The sequence shown here is derived from an EMBL/GenBank/DDBJ whole genome shotgun (WGS) entry which is preliminary data.</text>
</comment>
<sequence length="96" mass="10733">MSTPIHDASVEWREEVSPFIKVATLELPVQAVNAPSRKDLDERIAFSPGNALMAHRPVGDLNLARVHLYRAMAHERRALHGLKPIEPRAEDFDAAD</sequence>
<reference evidence="2" key="1">
    <citation type="submission" date="2021-01" db="EMBL/GenBank/DDBJ databases">
        <title>Ramlibacter sp. strain AW1 16S ribosomal RNA gene Genome sequencing and assembly.</title>
        <authorList>
            <person name="Kang M."/>
        </authorList>
    </citation>
    <scope>NUCLEOTIDE SEQUENCE</scope>
    <source>
        <strain evidence="2">AW1</strain>
    </source>
</reference>
<proteinExistence type="predicted"/>
<organism evidence="2 3">
    <name type="scientific">Ramlibacter aurantiacus</name>
    <dbReference type="NCBI Taxonomy" id="2801330"/>
    <lineage>
        <taxon>Bacteria</taxon>
        <taxon>Pseudomonadati</taxon>
        <taxon>Pseudomonadota</taxon>
        <taxon>Betaproteobacteria</taxon>
        <taxon>Burkholderiales</taxon>
        <taxon>Comamonadaceae</taxon>
        <taxon>Ramlibacter</taxon>
    </lineage>
</organism>
<accession>A0A936ZT49</accession>
<comment type="function">
    <text evidence="1">Decomposes hydrogen peroxide into water and oxygen; serves to protect cells from the toxic effects of hydrogen peroxide.</text>
</comment>
<dbReference type="RefSeq" id="WP_201686365.1">
    <property type="nucleotide sequence ID" value="NZ_JAEQNA010000012.1"/>
</dbReference>
<dbReference type="InterPro" id="IPR020835">
    <property type="entry name" value="Catalase_sf"/>
</dbReference>
<protein>
    <submittedName>
        <fullName evidence="2">Uncharacterized protein</fullName>
    </submittedName>
</protein>
<evidence type="ECO:0000313" key="3">
    <source>
        <dbReference type="Proteomes" id="UP000613011"/>
    </source>
</evidence>
<dbReference type="AlphaFoldDB" id="A0A936ZT49"/>
<name>A0A936ZT49_9BURK</name>